<dbReference type="GO" id="GO:0009088">
    <property type="term" value="P:threonine biosynthetic process"/>
    <property type="evidence" value="ECO:0007669"/>
    <property type="project" value="UniProtKB-UniPathway"/>
</dbReference>
<dbReference type="UniPathway" id="UPA00051">
    <property type="reaction ID" value="UER00465"/>
</dbReference>
<reference evidence="20" key="1">
    <citation type="submission" date="2018-12" db="EMBL/GenBank/DDBJ databases">
        <authorList>
            <person name="Syme R.A."/>
            <person name="Farfan-Caceres L."/>
            <person name="Lichtenzveig J."/>
        </authorList>
    </citation>
    <scope>NUCLEOTIDE SEQUENCE</scope>
    <source>
        <strain evidence="20">Al4</strain>
    </source>
</reference>
<dbReference type="Pfam" id="PF03447">
    <property type="entry name" value="NAD_binding_3"/>
    <property type="match status" value="1"/>
</dbReference>
<evidence type="ECO:0000256" key="2">
    <source>
        <dbReference type="ARBA" id="ARBA00005056"/>
    </source>
</evidence>
<dbReference type="EMBL" id="RZGK01000015">
    <property type="protein sequence ID" value="KAF9693532.1"/>
    <property type="molecule type" value="Genomic_DNA"/>
</dbReference>
<evidence type="ECO:0000256" key="14">
    <source>
        <dbReference type="ARBA" id="ARBA00059589"/>
    </source>
</evidence>
<keyword evidence="18" id="KW-0812">Transmembrane</keyword>
<evidence type="ECO:0000256" key="6">
    <source>
        <dbReference type="ARBA" id="ARBA00013376"/>
    </source>
</evidence>
<dbReference type="InterPro" id="IPR019811">
    <property type="entry name" value="HDH_CS"/>
</dbReference>
<keyword evidence="21" id="KW-1185">Reference proteome</keyword>
<dbReference type="GO" id="GO:0009086">
    <property type="term" value="P:methionine biosynthetic process"/>
    <property type="evidence" value="ECO:0007669"/>
    <property type="project" value="UniProtKB-KW"/>
</dbReference>
<feature type="region of interest" description="Disordered" evidence="17">
    <location>
        <begin position="322"/>
        <end position="385"/>
    </location>
</feature>
<comment type="catalytic activity">
    <reaction evidence="13">
        <text>L-homoserine + NADP(+) = L-aspartate 4-semialdehyde + NADPH + H(+)</text>
        <dbReference type="Rhea" id="RHEA:15761"/>
        <dbReference type="ChEBI" id="CHEBI:15378"/>
        <dbReference type="ChEBI" id="CHEBI:57476"/>
        <dbReference type="ChEBI" id="CHEBI:57783"/>
        <dbReference type="ChEBI" id="CHEBI:58349"/>
        <dbReference type="ChEBI" id="CHEBI:537519"/>
        <dbReference type="EC" id="1.1.1.3"/>
    </reaction>
    <physiologicalReaction direction="right-to-left" evidence="13">
        <dbReference type="Rhea" id="RHEA:15763"/>
    </physiologicalReaction>
</comment>
<dbReference type="SUPFAM" id="SSF55347">
    <property type="entry name" value="Glyceraldehyde-3-phosphate dehydrogenase-like, C-terminal domain"/>
    <property type="match status" value="1"/>
</dbReference>
<keyword evidence="12" id="KW-0539">Nucleus</keyword>
<dbReference type="GO" id="GO:0009090">
    <property type="term" value="P:homoserine biosynthetic process"/>
    <property type="evidence" value="ECO:0007669"/>
    <property type="project" value="TreeGrafter"/>
</dbReference>
<comment type="caution">
    <text evidence="20">The sequence shown here is derived from an EMBL/GenBank/DDBJ whole genome shotgun (WGS) entry which is preliminary data.</text>
</comment>
<dbReference type="InterPro" id="IPR036291">
    <property type="entry name" value="NAD(P)-bd_dom_sf"/>
</dbReference>
<dbReference type="OrthoDB" id="5370478at2759"/>
<keyword evidence="7 15" id="KW-0028">Amino-acid biosynthesis</keyword>
<dbReference type="PANTHER" id="PTHR43070">
    <property type="match status" value="1"/>
</dbReference>
<keyword evidence="10 15" id="KW-0560">Oxidoreductase</keyword>
<dbReference type="PANTHER" id="PTHR43070:SF5">
    <property type="entry name" value="HOMOSERINE DEHYDROGENASE"/>
    <property type="match status" value="1"/>
</dbReference>
<dbReference type="Pfam" id="PF04082">
    <property type="entry name" value="Fungal_trans"/>
    <property type="match status" value="1"/>
</dbReference>
<dbReference type="GO" id="GO:0008270">
    <property type="term" value="F:zinc ion binding"/>
    <property type="evidence" value="ECO:0007669"/>
    <property type="project" value="InterPro"/>
</dbReference>
<dbReference type="Proteomes" id="UP000651452">
    <property type="component" value="Unassembled WGS sequence"/>
</dbReference>
<proteinExistence type="inferred from homology"/>
<keyword evidence="8 15" id="KW-0791">Threonine biosynthesis</keyword>
<evidence type="ECO:0000256" key="18">
    <source>
        <dbReference type="SAM" id="Phobius"/>
    </source>
</evidence>
<evidence type="ECO:0000313" key="20">
    <source>
        <dbReference type="EMBL" id="KAF9693532.1"/>
    </source>
</evidence>
<evidence type="ECO:0000256" key="1">
    <source>
        <dbReference type="ARBA" id="ARBA00001920"/>
    </source>
</evidence>
<evidence type="ECO:0000256" key="10">
    <source>
        <dbReference type="ARBA" id="ARBA00023002"/>
    </source>
</evidence>
<evidence type="ECO:0000256" key="7">
    <source>
        <dbReference type="ARBA" id="ARBA00022605"/>
    </source>
</evidence>
<evidence type="ECO:0000256" key="9">
    <source>
        <dbReference type="ARBA" id="ARBA00022857"/>
    </source>
</evidence>
<evidence type="ECO:0000256" key="11">
    <source>
        <dbReference type="ARBA" id="ARBA00023167"/>
    </source>
</evidence>
<evidence type="ECO:0000256" key="13">
    <source>
        <dbReference type="ARBA" id="ARBA00048841"/>
    </source>
</evidence>
<gene>
    <name evidence="20" type="ORF">EKO04_008106</name>
</gene>
<dbReference type="EC" id="1.1.1.3" evidence="5 15"/>
<evidence type="ECO:0000256" key="17">
    <source>
        <dbReference type="SAM" id="MobiDB-lite"/>
    </source>
</evidence>
<dbReference type="PROSITE" id="PS01042">
    <property type="entry name" value="HOMOSER_DHGENASE"/>
    <property type="match status" value="1"/>
</dbReference>
<accession>A0A8H7MHK1</accession>
<comment type="pathway">
    <text evidence="3 15">Amino-acid biosynthesis; L-methionine biosynthesis via de novo pathway; L-homoserine from L-aspartate: step 3/3.</text>
</comment>
<dbReference type="UniPathway" id="UPA00050">
    <property type="reaction ID" value="UER00063"/>
</dbReference>
<feature type="transmembrane region" description="Helical" evidence="18">
    <location>
        <begin position="731"/>
        <end position="752"/>
    </location>
</feature>
<feature type="compositionally biased region" description="Basic and acidic residues" evidence="17">
    <location>
        <begin position="337"/>
        <end position="346"/>
    </location>
</feature>
<organism evidence="20 21">
    <name type="scientific">Ascochyta lentis</name>
    <dbReference type="NCBI Taxonomy" id="205686"/>
    <lineage>
        <taxon>Eukaryota</taxon>
        <taxon>Fungi</taxon>
        <taxon>Dikarya</taxon>
        <taxon>Ascomycota</taxon>
        <taxon>Pezizomycotina</taxon>
        <taxon>Dothideomycetes</taxon>
        <taxon>Pleosporomycetidae</taxon>
        <taxon>Pleosporales</taxon>
        <taxon>Pleosporineae</taxon>
        <taxon>Didymellaceae</taxon>
        <taxon>Ascochyta</taxon>
    </lineage>
</organism>
<dbReference type="InterPro" id="IPR005106">
    <property type="entry name" value="Asp/hSer_DH_NAD-bd"/>
</dbReference>
<sequence>MFRNKGAGGVGACFLEQLRYLSEKDQTPRLRLCYLAIIDRAFYYDDYRSINIGTALSELEKYGNTPQPFSQTIQYLSKAPGRVVLVDNTSSQSIADSYPQLLRSGISIITPNKKAFSGPYQLWQEIQQAEKLGNSYAYHESSVGAGMPIISTLKDLVETGDEVTKIEGVFSGTMSYLFNSFAPINGNGRKWSEVVTQAKQHGFTEPDPRDDLNGLDVARKLTILGRLAGLHIESPTSFPVRSLVPQELESVLSSAEFLERLPEFDDQMEEHKLAAQKAGKVVRFVGRIDISSKEARVGLEWVDASDPIALLQGSDNIISFHTKRYGKKPPSSVSQVRSDRDNRLRNQEVPQDALSQQPVSTPPLSISSTTDPLSRGPYQPCSSRNQSINQHISSLSKKITLKALHNLNCKFLELPFIHVATFVGGIESAVPTHEKKVLIGAILAIIKLQPAVGTDSWAENLLPSAEYANYVREELSVSMLGTPKIEVVQALLIMCLHDWGCKEFHRAWVYCGIAIRIMQSIHSLRVAPYPLEPSLNSDCYDFNRITLAVENRTYWACFIMDCMINAGTYNPPMLPMSEMEKLKASRPLDAMQFALGYESPDTDSSLFCDKPAGLNGIHGTEILVGGFSIWTQIMSFVFQDGRKAFGMCSPSNCYGETFTYLNLLYFVSILVHYREYIPFLPAPDAIPVGPVDHPLLEAQAPAGWWDESSAEIFGAAEHIARILEEASDAGVLMMTPFIGFCAFSAGYMCAYVRWFPKMNLNRSPAAEECLNICLDFLEDFRHVWIIAEGWIKTIQHASILYERAATMDCYRGRSRADFDTLHQSMNEFRAVDRSDQYSIEIDGATQNTTEPTSTGLMGLAHMGDEDPSSASVLLTEFLAEVGSSLNEQGAWSNWWPQIE</sequence>
<evidence type="ECO:0000256" key="5">
    <source>
        <dbReference type="ARBA" id="ARBA00013213"/>
    </source>
</evidence>
<keyword evidence="11 15" id="KW-0486">Methionine biosynthesis</keyword>
<evidence type="ECO:0000256" key="3">
    <source>
        <dbReference type="ARBA" id="ARBA00005062"/>
    </source>
</evidence>
<dbReference type="InterPro" id="IPR007219">
    <property type="entry name" value="XnlR_reg_dom"/>
</dbReference>
<dbReference type="GO" id="GO:0003677">
    <property type="term" value="F:DNA binding"/>
    <property type="evidence" value="ECO:0007669"/>
    <property type="project" value="InterPro"/>
</dbReference>
<dbReference type="GO" id="GO:0004412">
    <property type="term" value="F:homoserine dehydrogenase activity"/>
    <property type="evidence" value="ECO:0007669"/>
    <property type="project" value="UniProtKB-EC"/>
</dbReference>
<dbReference type="GO" id="GO:0050661">
    <property type="term" value="F:NADP binding"/>
    <property type="evidence" value="ECO:0007669"/>
    <property type="project" value="InterPro"/>
</dbReference>
<evidence type="ECO:0000259" key="19">
    <source>
        <dbReference type="SMART" id="SM00906"/>
    </source>
</evidence>
<dbReference type="GO" id="GO:0006351">
    <property type="term" value="P:DNA-templated transcription"/>
    <property type="evidence" value="ECO:0007669"/>
    <property type="project" value="InterPro"/>
</dbReference>
<keyword evidence="9 15" id="KW-0521">NADP</keyword>
<dbReference type="Gene3D" id="3.30.360.10">
    <property type="entry name" value="Dihydrodipicolinate Reductase, domain 2"/>
    <property type="match status" value="1"/>
</dbReference>
<comment type="pathway">
    <text evidence="2 15">Amino-acid biosynthesis; L-threonine biosynthesis; L-threonine from L-aspartate: step 3/5.</text>
</comment>
<comment type="function">
    <text evidence="14">Catalyzes the conversion of L-aspartate-beta-semialdehyde (L-Asa) to L-homoserine (L-Hse), the third step in the biosynthesis of amino acids that derive from aspartate (the aspartate family of amino acids), including methioinine and threonine, the latter of which is a precursor to isoleucine; production of homoserine leads to a branch-point in the pathway as it can either be O-phosphorylated for processing to threonine, or O-acylated for processing to methionine.</text>
</comment>
<feature type="compositionally biased region" description="Polar residues" evidence="17">
    <location>
        <begin position="353"/>
        <end position="372"/>
    </location>
</feature>
<dbReference type="Pfam" id="PF00742">
    <property type="entry name" value="Homoserine_dh"/>
    <property type="match status" value="1"/>
</dbReference>
<dbReference type="SUPFAM" id="SSF51735">
    <property type="entry name" value="NAD(P)-binding Rossmann-fold domains"/>
    <property type="match status" value="1"/>
</dbReference>
<reference evidence="20" key="2">
    <citation type="submission" date="2020-09" db="EMBL/GenBank/DDBJ databases">
        <title>Reference genome assembly for Australian Ascochyta lentis isolate Al4.</title>
        <authorList>
            <person name="Lee R.C."/>
            <person name="Farfan-Caceres L.M."/>
            <person name="Debler J.W."/>
            <person name="Williams A.H."/>
            <person name="Henares B.M."/>
        </authorList>
    </citation>
    <scope>NUCLEOTIDE SEQUENCE</scope>
    <source>
        <strain evidence="20">Al4</strain>
    </source>
</reference>
<feature type="domain" description="Xylanolytic transcriptional activator regulatory" evidence="19">
    <location>
        <begin position="507"/>
        <end position="589"/>
    </location>
</feature>
<dbReference type="SMART" id="SM00906">
    <property type="entry name" value="Fungal_trans"/>
    <property type="match status" value="1"/>
</dbReference>
<dbReference type="FunFam" id="3.30.360.10:FF:000006">
    <property type="entry name" value="Bifunctional aspartokinase/homoserine dehydrogenase"/>
    <property type="match status" value="1"/>
</dbReference>
<comment type="similarity">
    <text evidence="4 16">Belongs to the homoserine dehydrogenase family.</text>
</comment>
<evidence type="ECO:0000256" key="4">
    <source>
        <dbReference type="ARBA" id="ARBA00006753"/>
    </source>
</evidence>
<dbReference type="Gene3D" id="3.40.50.720">
    <property type="entry name" value="NAD(P)-binding Rossmann-like Domain"/>
    <property type="match status" value="1"/>
</dbReference>
<evidence type="ECO:0000256" key="16">
    <source>
        <dbReference type="RuleBase" id="RU004171"/>
    </source>
</evidence>
<keyword evidence="18" id="KW-0472">Membrane</keyword>
<evidence type="ECO:0000256" key="15">
    <source>
        <dbReference type="RuleBase" id="RU000579"/>
    </source>
</evidence>
<dbReference type="AlphaFoldDB" id="A0A8H7MHK1"/>
<dbReference type="CDD" id="cd12148">
    <property type="entry name" value="fungal_TF_MHR"/>
    <property type="match status" value="1"/>
</dbReference>
<dbReference type="InterPro" id="IPR011147">
    <property type="entry name" value="Bifunc_Aspkin/hSer_DH"/>
</dbReference>
<dbReference type="InterPro" id="IPR001342">
    <property type="entry name" value="HDH_cat"/>
</dbReference>
<evidence type="ECO:0000256" key="12">
    <source>
        <dbReference type="ARBA" id="ARBA00023242"/>
    </source>
</evidence>
<name>A0A8H7MHK1_9PLEO</name>
<evidence type="ECO:0000256" key="8">
    <source>
        <dbReference type="ARBA" id="ARBA00022697"/>
    </source>
</evidence>
<keyword evidence="18" id="KW-1133">Transmembrane helix</keyword>
<evidence type="ECO:0000313" key="21">
    <source>
        <dbReference type="Proteomes" id="UP000651452"/>
    </source>
</evidence>
<protein>
    <recommendedName>
        <fullName evidence="6 15">Homoserine dehydrogenase</fullName>
        <ecNumber evidence="5 15">1.1.1.3</ecNumber>
    </recommendedName>
</protein>
<comment type="cofactor">
    <cofactor evidence="1">
        <name>a metal cation</name>
        <dbReference type="ChEBI" id="CHEBI:25213"/>
    </cofactor>
</comment>